<dbReference type="PROSITE" id="PS50097">
    <property type="entry name" value="BTB"/>
    <property type="match status" value="1"/>
</dbReference>
<comment type="similarity">
    <text evidence="2">Belongs to the Tdpoz family.</text>
</comment>
<evidence type="ECO:0000313" key="6">
    <source>
        <dbReference type="Proteomes" id="UP000324897"/>
    </source>
</evidence>
<feature type="domain" description="BTB" evidence="3">
    <location>
        <begin position="156"/>
        <end position="223"/>
    </location>
</feature>
<feature type="domain" description="MATH" evidence="4">
    <location>
        <begin position="1"/>
        <end position="120"/>
    </location>
</feature>
<dbReference type="InterPro" id="IPR056423">
    <property type="entry name" value="BACK_BPM_SPOP"/>
</dbReference>
<gene>
    <name evidence="5" type="ORF">EJB05_26551</name>
</gene>
<organism evidence="5 6">
    <name type="scientific">Eragrostis curvula</name>
    <name type="common">weeping love grass</name>
    <dbReference type="NCBI Taxonomy" id="38414"/>
    <lineage>
        <taxon>Eukaryota</taxon>
        <taxon>Viridiplantae</taxon>
        <taxon>Streptophyta</taxon>
        <taxon>Embryophyta</taxon>
        <taxon>Tracheophyta</taxon>
        <taxon>Spermatophyta</taxon>
        <taxon>Magnoliopsida</taxon>
        <taxon>Liliopsida</taxon>
        <taxon>Poales</taxon>
        <taxon>Poaceae</taxon>
        <taxon>PACMAD clade</taxon>
        <taxon>Chloridoideae</taxon>
        <taxon>Eragrostideae</taxon>
        <taxon>Eragrostidinae</taxon>
        <taxon>Eragrostis</taxon>
    </lineage>
</organism>
<feature type="non-terminal residue" evidence="5">
    <location>
        <position position="1"/>
    </location>
</feature>
<dbReference type="EMBL" id="RWGY01000013">
    <property type="protein sequence ID" value="TVU24150.1"/>
    <property type="molecule type" value="Genomic_DNA"/>
</dbReference>
<dbReference type="PANTHER" id="PTHR26379:SF483">
    <property type="entry name" value="OS11G0619800 PROTEIN"/>
    <property type="match status" value="1"/>
</dbReference>
<dbReference type="InterPro" id="IPR000210">
    <property type="entry name" value="BTB/POZ_dom"/>
</dbReference>
<reference evidence="5 6" key="1">
    <citation type="journal article" date="2019" name="Sci. Rep.">
        <title>A high-quality genome of Eragrostis curvula grass provides insights into Poaceae evolution and supports new strategies to enhance forage quality.</title>
        <authorList>
            <person name="Carballo J."/>
            <person name="Santos B.A.C.M."/>
            <person name="Zappacosta D."/>
            <person name="Garbus I."/>
            <person name="Selva J.P."/>
            <person name="Gallo C.A."/>
            <person name="Diaz A."/>
            <person name="Albertini E."/>
            <person name="Caccamo M."/>
            <person name="Echenique V."/>
        </authorList>
    </citation>
    <scope>NUCLEOTIDE SEQUENCE [LARGE SCALE GENOMIC DNA]</scope>
    <source>
        <strain evidence="6">cv. Victoria</strain>
        <tissue evidence="5">Leaf</tissue>
    </source>
</reference>
<dbReference type="AlphaFoldDB" id="A0A5J9ULV3"/>
<dbReference type="InterPro" id="IPR008974">
    <property type="entry name" value="TRAF-like"/>
</dbReference>
<proteinExistence type="inferred from homology"/>
<evidence type="ECO:0000259" key="4">
    <source>
        <dbReference type="PROSITE" id="PS50144"/>
    </source>
</evidence>
<comment type="pathway">
    <text evidence="1">Protein modification; protein ubiquitination.</text>
</comment>
<dbReference type="InterPro" id="IPR002083">
    <property type="entry name" value="MATH/TRAF_dom"/>
</dbReference>
<dbReference type="SUPFAM" id="SSF54695">
    <property type="entry name" value="POZ domain"/>
    <property type="match status" value="1"/>
</dbReference>
<evidence type="ECO:0008006" key="7">
    <source>
        <dbReference type="Google" id="ProtNLM"/>
    </source>
</evidence>
<evidence type="ECO:0000259" key="3">
    <source>
        <dbReference type="PROSITE" id="PS50097"/>
    </source>
</evidence>
<dbReference type="Proteomes" id="UP000324897">
    <property type="component" value="Chromosome 2"/>
</dbReference>
<dbReference type="SUPFAM" id="SSF49599">
    <property type="entry name" value="TRAF domain-like"/>
    <property type="match status" value="1"/>
</dbReference>
<dbReference type="InterPro" id="IPR011333">
    <property type="entry name" value="SKP1/BTB/POZ_sf"/>
</dbReference>
<dbReference type="PROSITE" id="PS50144">
    <property type="entry name" value="MATH"/>
    <property type="match status" value="1"/>
</dbReference>
<comment type="caution">
    <text evidence="5">The sequence shown here is derived from an EMBL/GenBank/DDBJ whole genome shotgun (WGS) entry which is preliminary data.</text>
</comment>
<keyword evidence="6" id="KW-1185">Reference proteome</keyword>
<dbReference type="Gramene" id="TVU24150">
    <property type="protein sequence ID" value="TVU24150"/>
    <property type="gene ID" value="EJB05_26551"/>
</dbReference>
<evidence type="ECO:0000256" key="1">
    <source>
        <dbReference type="ARBA" id="ARBA00004906"/>
    </source>
</evidence>
<dbReference type="SMART" id="SM00225">
    <property type="entry name" value="BTB"/>
    <property type="match status" value="1"/>
</dbReference>
<name>A0A5J9ULV3_9POAL</name>
<dbReference type="CDD" id="cd00121">
    <property type="entry name" value="MATH"/>
    <property type="match status" value="1"/>
</dbReference>
<dbReference type="InterPro" id="IPR045005">
    <property type="entry name" value="BPM1-6"/>
</dbReference>
<dbReference type="Pfam" id="PF24570">
    <property type="entry name" value="BACK_BPM_SPOP"/>
    <property type="match status" value="1"/>
</dbReference>
<evidence type="ECO:0000256" key="2">
    <source>
        <dbReference type="ARBA" id="ARBA00010846"/>
    </source>
</evidence>
<dbReference type="PANTHER" id="PTHR26379">
    <property type="entry name" value="BTB/POZ AND MATH DOMAIN-CONTAINING PROTEIN 1"/>
    <property type="match status" value="1"/>
</dbReference>
<dbReference type="Gene3D" id="1.25.40.420">
    <property type="match status" value="1"/>
</dbReference>
<dbReference type="Gene3D" id="3.30.710.10">
    <property type="entry name" value="Potassium Channel Kv1.1, Chain A"/>
    <property type="match status" value="1"/>
</dbReference>
<sequence>MSASSLIADAVEVEGSHVLKIKGYSRTKMLSDGKSINVKSKDAGWISFFLYCKGSEEVEAKYKFSLLDEMGEPVPSYSKSWSDIISFKAKGWGNGRFIEKKALEDSSYLKDDSFRVRCDLVVCNKFRTEDAKQFVTVPPPDMQQHIGHLLTSQVGADVTIQVGMETFTAHRLVLAARSPVLMAELFVQMKKNNMCHIQMDDMEPRVLKAMLHYIYNDSLLEVEKEEALVMAQQLLAVADRYDLTRLKLICEDKLCNFIDTSTVVTALVLAKEHGCNGLKKACFEFLKLPGNLKAIMLSDGFQHLTSSWPSILKELGMVPVGAKEDGSPVGGARELSTIDNMKAIATETHAKY</sequence>
<dbReference type="Pfam" id="PF00651">
    <property type="entry name" value="BTB"/>
    <property type="match status" value="1"/>
</dbReference>
<accession>A0A5J9ULV3</accession>
<dbReference type="GO" id="GO:0016567">
    <property type="term" value="P:protein ubiquitination"/>
    <property type="evidence" value="ECO:0007669"/>
    <property type="project" value="InterPro"/>
</dbReference>
<dbReference type="OrthoDB" id="681301at2759"/>
<dbReference type="Pfam" id="PF22486">
    <property type="entry name" value="MATH_2"/>
    <property type="match status" value="1"/>
</dbReference>
<protein>
    <recommendedName>
        <fullName evidence="7">BTB domain-containing protein</fullName>
    </recommendedName>
</protein>
<dbReference type="Gene3D" id="2.60.210.10">
    <property type="entry name" value="Apoptosis, Tumor Necrosis Factor Receptor Associated Protein 2, Chain A"/>
    <property type="match status" value="1"/>
</dbReference>
<evidence type="ECO:0000313" key="5">
    <source>
        <dbReference type="EMBL" id="TVU24150.1"/>
    </source>
</evidence>